<comment type="cofactor">
    <cofactor evidence="1">
        <name>[4Fe-4S] cluster</name>
        <dbReference type="ChEBI" id="CHEBI:49883"/>
    </cofactor>
</comment>
<dbReference type="SFLD" id="SFLDS00029">
    <property type="entry name" value="Radical_SAM"/>
    <property type="match status" value="1"/>
</dbReference>
<dbReference type="InterPro" id="IPR006158">
    <property type="entry name" value="Cobalamin-bd"/>
</dbReference>
<dbReference type="InterPro" id="IPR058240">
    <property type="entry name" value="rSAM_sf"/>
</dbReference>
<keyword evidence="3" id="KW-0479">Metal-binding</keyword>
<organism evidence="8 9">
    <name type="scientific">Dissulfuribacter thermophilus</name>
    <dbReference type="NCBI Taxonomy" id="1156395"/>
    <lineage>
        <taxon>Bacteria</taxon>
        <taxon>Pseudomonadati</taxon>
        <taxon>Thermodesulfobacteriota</taxon>
        <taxon>Dissulfuribacteria</taxon>
        <taxon>Dissulfuribacterales</taxon>
        <taxon>Dissulfuribacteraceae</taxon>
        <taxon>Dissulfuribacter</taxon>
    </lineage>
</organism>
<keyword evidence="5" id="KW-0411">Iron-sulfur</keyword>
<dbReference type="GO" id="GO:0051536">
    <property type="term" value="F:iron-sulfur cluster binding"/>
    <property type="evidence" value="ECO:0007669"/>
    <property type="project" value="UniProtKB-KW"/>
</dbReference>
<protein>
    <submittedName>
        <fullName evidence="8">Radical SAM domain protein</fullName>
    </submittedName>
</protein>
<dbReference type="SMART" id="SM00729">
    <property type="entry name" value="Elp3"/>
    <property type="match status" value="1"/>
</dbReference>
<evidence type="ECO:0000256" key="5">
    <source>
        <dbReference type="ARBA" id="ARBA00023014"/>
    </source>
</evidence>
<reference evidence="8 9" key="1">
    <citation type="submission" date="2016-06" db="EMBL/GenBank/DDBJ databases">
        <title>Respiratory ammonification of nitrate coupled to the oxidation of elemental sulfur in deep-sea autotrophic thermophilic bacteria.</title>
        <authorList>
            <person name="Slobodkina G.B."/>
            <person name="Mardanov A.V."/>
            <person name="Ravin N.V."/>
            <person name="Frolova A.A."/>
            <person name="Viryasiv M.B."/>
            <person name="Chernyh N.A."/>
            <person name="Bonch-Osmolovskaya E.A."/>
            <person name="Slobodkin A.I."/>
        </authorList>
    </citation>
    <scope>NUCLEOTIDE SEQUENCE [LARGE SCALE GENOMIC DNA]</scope>
    <source>
        <strain evidence="8 9">S69</strain>
    </source>
</reference>
<evidence type="ECO:0000313" key="8">
    <source>
        <dbReference type="EMBL" id="OCC15354.1"/>
    </source>
</evidence>
<keyword evidence="9" id="KW-1185">Reference proteome</keyword>
<dbReference type="CDD" id="cd01335">
    <property type="entry name" value="Radical_SAM"/>
    <property type="match status" value="1"/>
</dbReference>
<dbReference type="STRING" id="1156395.DBT_1101"/>
<dbReference type="GO" id="GO:0046872">
    <property type="term" value="F:metal ion binding"/>
    <property type="evidence" value="ECO:0007669"/>
    <property type="project" value="UniProtKB-KW"/>
</dbReference>
<dbReference type="OrthoDB" id="9804952at2"/>
<dbReference type="Gene3D" id="3.80.30.20">
    <property type="entry name" value="tm_1862 like domain"/>
    <property type="match status" value="1"/>
</dbReference>
<dbReference type="InterPro" id="IPR006638">
    <property type="entry name" value="Elp3/MiaA/NifB-like_rSAM"/>
</dbReference>
<evidence type="ECO:0000256" key="2">
    <source>
        <dbReference type="ARBA" id="ARBA00022691"/>
    </source>
</evidence>
<evidence type="ECO:0000256" key="1">
    <source>
        <dbReference type="ARBA" id="ARBA00001966"/>
    </source>
</evidence>
<keyword evidence="4" id="KW-0408">Iron</keyword>
<dbReference type="RefSeq" id="WP_067617302.1">
    <property type="nucleotide sequence ID" value="NZ_MAGO01000005.1"/>
</dbReference>
<sequence length="423" mass="48067">MKALLINPWIYDFAAYNFWIRPLGLYSVGEWLWERGVNVTLVDALSPFKAPGKFKRTKIPTPDVLQGIPRQYSRYGISVDEFVYRIKSNSPFDVVFVTSSMSYWYPGVQKAISLVKELFPHIPVVLGGVYATLWYDHANTKTGADLVLRGPIEKNEQQLSLFLNIPLRRVRKKRPWYLLGLHDGVPYAGIRTATGCPFRCTYCGSFEISGPYAPKKCEEVIDELTYLYKEGVGEIAFYDDALLVDFESRLGPILEGILERSLHFKFHTPNGLHARYLNKKVARYMKKAGFQTIRLSLETTSIARQKATGGKVSNEAVVEAVKNLLDAGIDKDAIGIYLLVGLPGQDSDEVRASIEFVKSLGVRPYLAEFSPIPGTIEWQKLVEMRVIPRDLDPLLTNNTVFFRLYSQIGEEDWKDFTARRMNL</sequence>
<evidence type="ECO:0000256" key="3">
    <source>
        <dbReference type="ARBA" id="ARBA00022723"/>
    </source>
</evidence>
<comment type="caution">
    <text evidence="8">The sequence shown here is derived from an EMBL/GenBank/DDBJ whole genome shotgun (WGS) entry which is preliminary data.</text>
</comment>
<dbReference type="SFLD" id="SFLDG01082">
    <property type="entry name" value="B12-binding_domain_containing"/>
    <property type="match status" value="1"/>
</dbReference>
<evidence type="ECO:0000313" key="9">
    <source>
        <dbReference type="Proteomes" id="UP000093080"/>
    </source>
</evidence>
<dbReference type="AlphaFoldDB" id="A0A1B9F692"/>
<dbReference type="Gene3D" id="3.40.50.280">
    <property type="entry name" value="Cobalamin-binding domain"/>
    <property type="match status" value="1"/>
</dbReference>
<dbReference type="Pfam" id="PF04055">
    <property type="entry name" value="Radical_SAM"/>
    <property type="match status" value="1"/>
</dbReference>
<dbReference type="PROSITE" id="PS51332">
    <property type="entry name" value="B12_BINDING"/>
    <property type="match status" value="1"/>
</dbReference>
<dbReference type="PANTHER" id="PTHR43409:SF15">
    <property type="entry name" value="PUTATIVE-RELATED"/>
    <property type="match status" value="1"/>
</dbReference>
<name>A0A1B9F692_9BACT</name>
<dbReference type="GO" id="GO:0031419">
    <property type="term" value="F:cobalamin binding"/>
    <property type="evidence" value="ECO:0007669"/>
    <property type="project" value="InterPro"/>
</dbReference>
<dbReference type="SUPFAM" id="SSF102114">
    <property type="entry name" value="Radical SAM enzymes"/>
    <property type="match status" value="1"/>
</dbReference>
<feature type="domain" description="B12-binding" evidence="6">
    <location>
        <begin position="7"/>
        <end position="173"/>
    </location>
</feature>
<evidence type="ECO:0000259" key="6">
    <source>
        <dbReference type="PROSITE" id="PS51332"/>
    </source>
</evidence>
<dbReference type="GO" id="GO:0003824">
    <property type="term" value="F:catalytic activity"/>
    <property type="evidence" value="ECO:0007669"/>
    <property type="project" value="InterPro"/>
</dbReference>
<evidence type="ECO:0000259" key="7">
    <source>
        <dbReference type="PROSITE" id="PS51918"/>
    </source>
</evidence>
<feature type="domain" description="Radical SAM core" evidence="7">
    <location>
        <begin position="182"/>
        <end position="411"/>
    </location>
</feature>
<dbReference type="GO" id="GO:0005829">
    <property type="term" value="C:cytosol"/>
    <property type="evidence" value="ECO:0007669"/>
    <property type="project" value="TreeGrafter"/>
</dbReference>
<dbReference type="InterPro" id="IPR023404">
    <property type="entry name" value="rSAM_horseshoe"/>
</dbReference>
<dbReference type="InterPro" id="IPR036724">
    <property type="entry name" value="Cobalamin-bd_sf"/>
</dbReference>
<dbReference type="EMBL" id="MAGO01000005">
    <property type="protein sequence ID" value="OCC15354.1"/>
    <property type="molecule type" value="Genomic_DNA"/>
</dbReference>
<dbReference type="PROSITE" id="PS51918">
    <property type="entry name" value="RADICAL_SAM"/>
    <property type="match status" value="1"/>
</dbReference>
<dbReference type="InterPro" id="IPR051198">
    <property type="entry name" value="BchE-like"/>
</dbReference>
<dbReference type="Proteomes" id="UP000093080">
    <property type="component" value="Unassembled WGS sequence"/>
</dbReference>
<dbReference type="PANTHER" id="PTHR43409">
    <property type="entry name" value="ANAEROBIC MAGNESIUM-PROTOPORPHYRIN IX MONOMETHYL ESTER CYCLASE-RELATED"/>
    <property type="match status" value="1"/>
</dbReference>
<dbReference type="SUPFAM" id="SSF52242">
    <property type="entry name" value="Cobalamin (vitamin B12)-binding domain"/>
    <property type="match status" value="1"/>
</dbReference>
<gene>
    <name evidence="8" type="ORF">DBT_1101</name>
</gene>
<accession>A0A1B9F692</accession>
<keyword evidence="2" id="KW-0949">S-adenosyl-L-methionine</keyword>
<evidence type="ECO:0000256" key="4">
    <source>
        <dbReference type="ARBA" id="ARBA00023004"/>
    </source>
</evidence>
<proteinExistence type="predicted"/>
<dbReference type="InterPro" id="IPR007197">
    <property type="entry name" value="rSAM"/>
</dbReference>